<dbReference type="PANTHER" id="PTHR43581:SF4">
    <property type="entry name" value="ATP_GTP PHOSPHATASE"/>
    <property type="match status" value="1"/>
</dbReference>
<sequence length="104" mass="11666">MYLKKIVLRNFRRLKDVVIDFEEKETVFVGPNNSGKTSATAAIRSFLSSRDFKIHDFSLYSLTAINTYDPAAPAPLPSIQLDLWFHIDPGAIEFGTVFALATDL</sequence>
<reference evidence="2" key="1">
    <citation type="submission" date="2021-04" db="EMBL/GenBank/DDBJ databases">
        <authorList>
            <person name="Yoon J."/>
        </authorList>
    </citation>
    <scope>NUCLEOTIDE SEQUENCE</scope>
    <source>
        <strain evidence="2">KMU-90</strain>
    </source>
</reference>
<protein>
    <submittedName>
        <fullName evidence="2">AAA family ATPase</fullName>
    </submittedName>
</protein>
<evidence type="ECO:0000259" key="1">
    <source>
        <dbReference type="Pfam" id="PF13175"/>
    </source>
</evidence>
<evidence type="ECO:0000313" key="3">
    <source>
        <dbReference type="Proteomes" id="UP000681356"/>
    </source>
</evidence>
<dbReference type="Pfam" id="PF13175">
    <property type="entry name" value="AAA_15"/>
    <property type="match status" value="1"/>
</dbReference>
<dbReference type="InterPro" id="IPR051396">
    <property type="entry name" value="Bact_Antivir_Def_Nuclease"/>
</dbReference>
<feature type="domain" description="Endonuclease GajA/Old nuclease/RecF-like AAA" evidence="1">
    <location>
        <begin position="1"/>
        <end position="57"/>
    </location>
</feature>
<dbReference type="PANTHER" id="PTHR43581">
    <property type="entry name" value="ATP/GTP PHOSPHATASE"/>
    <property type="match status" value="1"/>
</dbReference>
<dbReference type="RefSeq" id="WP_212538257.1">
    <property type="nucleotide sequence ID" value="NZ_JAGTUU010000009.1"/>
</dbReference>
<dbReference type="Proteomes" id="UP000681356">
    <property type="component" value="Unassembled WGS sequence"/>
</dbReference>
<comment type="caution">
    <text evidence="2">The sequence shown here is derived from an EMBL/GenBank/DDBJ whole genome shotgun (WGS) entry which is preliminary data.</text>
</comment>
<dbReference type="AlphaFoldDB" id="A0A8J8B9W8"/>
<accession>A0A8J8B9W8</accession>
<dbReference type="InterPro" id="IPR027417">
    <property type="entry name" value="P-loop_NTPase"/>
</dbReference>
<evidence type="ECO:0000313" key="2">
    <source>
        <dbReference type="EMBL" id="MBS0126289.1"/>
    </source>
</evidence>
<dbReference type="EMBL" id="JAGTUU010000009">
    <property type="protein sequence ID" value="MBS0126289.1"/>
    <property type="molecule type" value="Genomic_DNA"/>
</dbReference>
<dbReference type="Gene3D" id="3.40.50.300">
    <property type="entry name" value="P-loop containing nucleotide triphosphate hydrolases"/>
    <property type="match status" value="1"/>
</dbReference>
<name>A0A8J8B9W8_9RHOB</name>
<proteinExistence type="predicted"/>
<gene>
    <name evidence="2" type="ORF">KB874_19580</name>
</gene>
<dbReference type="InterPro" id="IPR041685">
    <property type="entry name" value="AAA_GajA/Old/RecF-like"/>
</dbReference>
<keyword evidence="3" id="KW-1185">Reference proteome</keyword>
<dbReference type="SUPFAM" id="SSF52540">
    <property type="entry name" value="P-loop containing nucleoside triphosphate hydrolases"/>
    <property type="match status" value="1"/>
</dbReference>
<organism evidence="2 3">
    <name type="scientific">Thetidibacter halocola</name>
    <dbReference type="NCBI Taxonomy" id="2827239"/>
    <lineage>
        <taxon>Bacteria</taxon>
        <taxon>Pseudomonadati</taxon>
        <taxon>Pseudomonadota</taxon>
        <taxon>Alphaproteobacteria</taxon>
        <taxon>Rhodobacterales</taxon>
        <taxon>Roseobacteraceae</taxon>
        <taxon>Thetidibacter</taxon>
    </lineage>
</organism>